<dbReference type="OrthoDB" id="424794at2759"/>
<evidence type="ECO:0000313" key="2">
    <source>
        <dbReference type="EMBL" id="ERL86741.1"/>
    </source>
</evidence>
<dbReference type="EMBL" id="KB740949">
    <property type="protein sequence ID" value="ENN77166.1"/>
    <property type="molecule type" value="Genomic_DNA"/>
</dbReference>
<dbReference type="Proteomes" id="UP000030742">
    <property type="component" value="Unassembled WGS sequence"/>
</dbReference>
<accession>N6U935</accession>
<name>N6U935_DENPD</name>
<proteinExistence type="predicted"/>
<evidence type="ECO:0000313" key="1">
    <source>
        <dbReference type="EMBL" id="ENN77166.1"/>
    </source>
</evidence>
<organism evidence="1">
    <name type="scientific">Dendroctonus ponderosae</name>
    <name type="common">Mountain pine beetle</name>
    <dbReference type="NCBI Taxonomy" id="77166"/>
    <lineage>
        <taxon>Eukaryota</taxon>
        <taxon>Metazoa</taxon>
        <taxon>Ecdysozoa</taxon>
        <taxon>Arthropoda</taxon>
        <taxon>Hexapoda</taxon>
        <taxon>Insecta</taxon>
        <taxon>Pterygota</taxon>
        <taxon>Neoptera</taxon>
        <taxon>Endopterygota</taxon>
        <taxon>Coleoptera</taxon>
        <taxon>Polyphaga</taxon>
        <taxon>Cucujiformia</taxon>
        <taxon>Curculionidae</taxon>
        <taxon>Scolytinae</taxon>
        <taxon>Dendroctonus</taxon>
    </lineage>
</organism>
<evidence type="ECO:0000313" key="3">
    <source>
        <dbReference type="Proteomes" id="UP000030742"/>
    </source>
</evidence>
<protein>
    <submittedName>
        <fullName evidence="1">Uncharacterized protein</fullName>
    </submittedName>
</protein>
<dbReference type="OMA" id="MRQPQRK"/>
<reference evidence="1 3" key="1">
    <citation type="journal article" date="2013" name="Genome Biol.">
        <title>Draft genome of the mountain pine beetle, Dendroctonus ponderosae Hopkins, a major forest pest.</title>
        <authorList>
            <person name="Keeling C.I."/>
            <person name="Yuen M.M."/>
            <person name="Liao N.Y."/>
            <person name="Docking T.R."/>
            <person name="Chan S.K."/>
            <person name="Taylor G.A."/>
            <person name="Palmquist D.L."/>
            <person name="Jackman S.D."/>
            <person name="Nguyen A."/>
            <person name="Li M."/>
            <person name="Henderson H."/>
            <person name="Janes J.K."/>
            <person name="Zhao Y."/>
            <person name="Pandoh P."/>
            <person name="Moore R."/>
            <person name="Sperling F.A."/>
            <person name="Huber D.P."/>
            <person name="Birol I."/>
            <person name="Jones S.J."/>
            <person name="Bohlmann J."/>
        </authorList>
    </citation>
    <scope>NUCLEOTIDE SEQUENCE</scope>
</reference>
<dbReference type="EMBL" id="KB631852">
    <property type="protein sequence ID" value="ERL86741.1"/>
    <property type="molecule type" value="Genomic_DNA"/>
</dbReference>
<sequence>MQHSGTWYLPWGMPLQKMVAVPIHPSGHLHLQTPTVHMQPMLTGLPAPLATLRTFVATQPNAMRQPQRKLSPHKGGHKKLCGGFCLKGLW</sequence>
<gene>
    <name evidence="2" type="ORF">D910_04147</name>
    <name evidence="1" type="ORF">YQE_06305</name>
</gene>
<feature type="non-terminal residue" evidence="1">
    <location>
        <position position="1"/>
    </location>
</feature>
<dbReference type="HOGENOM" id="CLU_2443097_0_0_1"/>
<dbReference type="AlphaFoldDB" id="N6U935"/>